<evidence type="ECO:0000256" key="1">
    <source>
        <dbReference type="ARBA" id="ARBA00004141"/>
    </source>
</evidence>
<feature type="transmembrane region" description="Helical" evidence="5">
    <location>
        <begin position="157"/>
        <end position="177"/>
    </location>
</feature>
<organism evidence="7 8">
    <name type="scientific">Legionella drancourtii LLAP12</name>
    <dbReference type="NCBI Taxonomy" id="658187"/>
    <lineage>
        <taxon>Bacteria</taxon>
        <taxon>Pseudomonadati</taxon>
        <taxon>Pseudomonadota</taxon>
        <taxon>Gammaproteobacteria</taxon>
        <taxon>Legionellales</taxon>
        <taxon>Legionellaceae</taxon>
        <taxon>Legionella</taxon>
    </lineage>
</organism>
<dbReference type="PANTHER" id="PTHR23501:SF174">
    <property type="entry name" value="MULTIDRUG EXPORT PROTEIN EMRB-RELATED"/>
    <property type="match status" value="1"/>
</dbReference>
<feature type="transmembrane region" description="Helical" evidence="5">
    <location>
        <begin position="127"/>
        <end position="151"/>
    </location>
</feature>
<gene>
    <name evidence="7" type="ORF">LDG_8181</name>
</gene>
<dbReference type="GO" id="GO:0022857">
    <property type="term" value="F:transmembrane transporter activity"/>
    <property type="evidence" value="ECO:0007669"/>
    <property type="project" value="InterPro"/>
</dbReference>
<dbReference type="RefSeq" id="WP_006872064.1">
    <property type="nucleotide sequence ID" value="NZ_JH413843.1"/>
</dbReference>
<comment type="subcellular location">
    <subcellularLocation>
        <location evidence="1">Membrane</location>
        <topology evidence="1">Multi-pass membrane protein</topology>
    </subcellularLocation>
</comment>
<dbReference type="STRING" id="658187.LDG_8181"/>
<evidence type="ECO:0000256" key="4">
    <source>
        <dbReference type="ARBA" id="ARBA00023136"/>
    </source>
</evidence>
<feature type="transmembrane region" description="Helical" evidence="5">
    <location>
        <begin position="7"/>
        <end position="28"/>
    </location>
</feature>
<keyword evidence="2 5" id="KW-0812">Transmembrane</keyword>
<feature type="transmembrane region" description="Helical" evidence="5">
    <location>
        <begin position="259"/>
        <end position="284"/>
    </location>
</feature>
<feature type="transmembrane region" description="Helical" evidence="5">
    <location>
        <begin position="389"/>
        <end position="407"/>
    </location>
</feature>
<dbReference type="EMBL" id="JH413843">
    <property type="protein sequence ID" value="EHL29889.1"/>
    <property type="molecule type" value="Genomic_DNA"/>
</dbReference>
<dbReference type="Gene3D" id="1.20.1250.20">
    <property type="entry name" value="MFS general substrate transporter like domains"/>
    <property type="match status" value="1"/>
</dbReference>
<dbReference type="OrthoDB" id="9812221at2"/>
<dbReference type="PANTHER" id="PTHR23501">
    <property type="entry name" value="MAJOR FACILITATOR SUPERFAMILY"/>
    <property type="match status" value="1"/>
</dbReference>
<dbReference type="InterPro" id="IPR011701">
    <property type="entry name" value="MFS"/>
</dbReference>
<dbReference type="PROSITE" id="PS50850">
    <property type="entry name" value="MFS"/>
    <property type="match status" value="1"/>
</dbReference>
<feature type="transmembrane region" description="Helical" evidence="5">
    <location>
        <begin position="350"/>
        <end position="368"/>
    </location>
</feature>
<feature type="transmembrane region" description="Helical" evidence="5">
    <location>
        <begin position="321"/>
        <end position="338"/>
    </location>
</feature>
<keyword evidence="8" id="KW-1185">Reference proteome</keyword>
<feature type="transmembrane region" description="Helical" evidence="5">
    <location>
        <begin position="93"/>
        <end position="115"/>
    </location>
</feature>
<dbReference type="InterPro" id="IPR020846">
    <property type="entry name" value="MFS_dom"/>
</dbReference>
<dbReference type="InterPro" id="IPR036259">
    <property type="entry name" value="MFS_trans_sf"/>
</dbReference>
<feature type="domain" description="Major facilitator superfamily (MFS) profile" evidence="6">
    <location>
        <begin position="1"/>
        <end position="490"/>
    </location>
</feature>
<evidence type="ECO:0000313" key="7">
    <source>
        <dbReference type="EMBL" id="EHL29889.1"/>
    </source>
</evidence>
<dbReference type="AlphaFoldDB" id="G9ESA8"/>
<feature type="transmembrane region" description="Helical" evidence="5">
    <location>
        <begin position="34"/>
        <end position="56"/>
    </location>
</feature>
<sequence length="515" mass="58814">MILYALVFSLAAVIFNLTLPLMAGLYIVDDLGGTTYMSSYAVSFFCIGNMLGVPLGKPGSTRLNPIQLYMACLSLMMFFSWQCGMATDYFTFILFRLLEGIASGPLYILITYTLIPDLAPEKDKRFVTSLLLLCFSLGPVLAASWGGWIAFYHNWRLLFFSHIIYCLFLIIYVGYGYRKHYTKAAKNVAFDTVNYFLFVISVLFIGTALTTGQELDWFRSPLLCFLVITGSLSFLFFIVRCLSSAHPLIEFRLLKNMYFSLAMLNVSLLFAIYFGMIILLSLWLRLYVNYSPLWVILSIGITVLGAWIPILVHYKGYDPRIPLALSLIFLIVSSFYTTTFDVRINFERIAGSRILSGIGLVSFLAPLFRLSAQTFPKNKLPECLNFFHIIRLFGSGIGVALFVTLWHRRQVFYYERLGSRLTEFSTTTQHFLTQAQQVQLHGKHSFAQLSYYLNRQATALALDDCFYLMSWILVFLLVLLLATFFVQGPKLKDKKEFPTEPVLRLNPLTEEESLL</sequence>
<dbReference type="InParanoid" id="G9ESA8"/>
<dbReference type="GO" id="GO:0005886">
    <property type="term" value="C:plasma membrane"/>
    <property type="evidence" value="ECO:0007669"/>
    <property type="project" value="TreeGrafter"/>
</dbReference>
<protein>
    <recommendedName>
        <fullName evidence="6">Major facilitator superfamily (MFS) profile domain-containing protein</fullName>
    </recommendedName>
</protein>
<feature type="transmembrane region" description="Helical" evidence="5">
    <location>
        <begin position="290"/>
        <end position="314"/>
    </location>
</feature>
<feature type="transmembrane region" description="Helical" evidence="5">
    <location>
        <begin position="466"/>
        <end position="486"/>
    </location>
</feature>
<dbReference type="Pfam" id="PF07690">
    <property type="entry name" value="MFS_1"/>
    <property type="match status" value="1"/>
</dbReference>
<evidence type="ECO:0000259" key="6">
    <source>
        <dbReference type="PROSITE" id="PS50850"/>
    </source>
</evidence>
<dbReference type="HOGENOM" id="CLU_000960_28_0_6"/>
<evidence type="ECO:0000256" key="2">
    <source>
        <dbReference type="ARBA" id="ARBA00022692"/>
    </source>
</evidence>
<proteinExistence type="predicted"/>
<feature type="transmembrane region" description="Helical" evidence="5">
    <location>
        <begin position="189"/>
        <end position="211"/>
    </location>
</feature>
<evidence type="ECO:0000256" key="5">
    <source>
        <dbReference type="SAM" id="Phobius"/>
    </source>
</evidence>
<dbReference type="eggNOG" id="COG0477">
    <property type="taxonomic scope" value="Bacteria"/>
</dbReference>
<keyword evidence="4 5" id="KW-0472">Membrane</keyword>
<keyword evidence="3 5" id="KW-1133">Transmembrane helix</keyword>
<dbReference type="Proteomes" id="UP000002770">
    <property type="component" value="Unassembled WGS sequence"/>
</dbReference>
<accession>G9ESA8</accession>
<dbReference type="SUPFAM" id="SSF103473">
    <property type="entry name" value="MFS general substrate transporter"/>
    <property type="match status" value="1"/>
</dbReference>
<reference evidence="7 8" key="1">
    <citation type="journal article" date="2011" name="BMC Genomics">
        <title>Insight into cross-talk between intra-amoebal pathogens.</title>
        <authorList>
            <person name="Gimenez G."/>
            <person name="Bertelli C."/>
            <person name="Moliner C."/>
            <person name="Robert C."/>
            <person name="Raoult D."/>
            <person name="Fournier P.E."/>
            <person name="Greub G."/>
        </authorList>
    </citation>
    <scope>NUCLEOTIDE SEQUENCE [LARGE SCALE GENOMIC DNA]</scope>
    <source>
        <strain evidence="7 8">LLAP12</strain>
    </source>
</reference>
<evidence type="ECO:0000256" key="3">
    <source>
        <dbReference type="ARBA" id="ARBA00022989"/>
    </source>
</evidence>
<evidence type="ECO:0000313" key="8">
    <source>
        <dbReference type="Proteomes" id="UP000002770"/>
    </source>
</evidence>
<feature type="transmembrane region" description="Helical" evidence="5">
    <location>
        <begin position="68"/>
        <end position="87"/>
    </location>
</feature>
<feature type="transmembrane region" description="Helical" evidence="5">
    <location>
        <begin position="217"/>
        <end position="239"/>
    </location>
</feature>
<name>G9ESA8_9GAMM</name>